<dbReference type="Proteomes" id="UP000241769">
    <property type="component" value="Unassembled WGS sequence"/>
</dbReference>
<evidence type="ECO:0000313" key="1">
    <source>
        <dbReference type="EMBL" id="PRP82857.1"/>
    </source>
</evidence>
<reference evidence="1 2" key="1">
    <citation type="journal article" date="2018" name="Genome Biol. Evol.">
        <title>Multiple Roots of Fruiting Body Formation in Amoebozoa.</title>
        <authorList>
            <person name="Hillmann F."/>
            <person name="Forbes G."/>
            <person name="Novohradska S."/>
            <person name="Ferling I."/>
            <person name="Riege K."/>
            <person name="Groth M."/>
            <person name="Westermann M."/>
            <person name="Marz M."/>
            <person name="Spaller T."/>
            <person name="Winckler T."/>
            <person name="Schaap P."/>
            <person name="Glockner G."/>
        </authorList>
    </citation>
    <scope>NUCLEOTIDE SEQUENCE [LARGE SCALE GENOMIC DNA]</scope>
    <source>
        <strain evidence="1 2">Jena</strain>
    </source>
</reference>
<name>A0A2P6NFW7_9EUKA</name>
<proteinExistence type="predicted"/>
<gene>
    <name evidence="1" type="ORF">PROFUN_04720</name>
</gene>
<dbReference type="InParanoid" id="A0A2P6NFW7"/>
<evidence type="ECO:0000313" key="2">
    <source>
        <dbReference type="Proteomes" id="UP000241769"/>
    </source>
</evidence>
<organism evidence="1 2">
    <name type="scientific">Planoprotostelium fungivorum</name>
    <dbReference type="NCBI Taxonomy" id="1890364"/>
    <lineage>
        <taxon>Eukaryota</taxon>
        <taxon>Amoebozoa</taxon>
        <taxon>Evosea</taxon>
        <taxon>Variosea</taxon>
        <taxon>Cavosteliida</taxon>
        <taxon>Cavosteliaceae</taxon>
        <taxon>Planoprotostelium</taxon>
    </lineage>
</organism>
<dbReference type="AlphaFoldDB" id="A0A2P6NFW7"/>
<keyword evidence="2" id="KW-1185">Reference proteome</keyword>
<accession>A0A2P6NFW7</accession>
<sequence length="147" mass="16893">MLNRPVRICGASVKRTSTSFVRQSNIPVFSVTGANPVVWVRIRHDNGRLLTPWEDYHVILLRIDKNGTSWVYDFDIPSDGEQPPPNAFPLDFEWYANTGCQLLLLGISSNEKMEPLEDRQVKLEQLKEKEYGGVCEESHFFHLFGLK</sequence>
<comment type="caution">
    <text evidence="1">The sequence shown here is derived from an EMBL/GenBank/DDBJ whole genome shotgun (WGS) entry which is preliminary data.</text>
</comment>
<protein>
    <submittedName>
        <fullName evidence="1">Uncharacterized protein</fullName>
    </submittedName>
</protein>
<dbReference type="EMBL" id="MDYQ01000094">
    <property type="protein sequence ID" value="PRP82857.1"/>
    <property type="molecule type" value="Genomic_DNA"/>
</dbReference>